<dbReference type="Pfam" id="PF00155">
    <property type="entry name" value="Aminotran_1_2"/>
    <property type="match status" value="1"/>
</dbReference>
<keyword evidence="4" id="KW-1185">Reference proteome</keyword>
<dbReference type="Proteomes" id="UP000660262">
    <property type="component" value="Unassembled WGS sequence"/>
</dbReference>
<accession>A0A830I3H9</accession>
<evidence type="ECO:0000256" key="1">
    <source>
        <dbReference type="ARBA" id="ARBA00022898"/>
    </source>
</evidence>
<dbReference type="Gene3D" id="3.40.640.10">
    <property type="entry name" value="Type I PLP-dependent aspartate aminotransferase-like (Major domain)"/>
    <property type="match status" value="1"/>
</dbReference>
<dbReference type="InterPro" id="IPR050478">
    <property type="entry name" value="Ethylene_sulfur-biosynth"/>
</dbReference>
<evidence type="ECO:0000313" key="3">
    <source>
        <dbReference type="EMBL" id="GHP12550.1"/>
    </source>
</evidence>
<gene>
    <name evidence="3" type="ORF">PPROV_001127800</name>
</gene>
<dbReference type="Gene3D" id="3.90.1150.10">
    <property type="entry name" value="Aspartate Aminotransferase, domain 1"/>
    <property type="match status" value="1"/>
</dbReference>
<feature type="domain" description="Aminotransferase class I/classII large" evidence="2">
    <location>
        <begin position="129"/>
        <end position="499"/>
    </location>
</feature>
<keyword evidence="3" id="KW-0808">Transferase</keyword>
<dbReference type="EMBL" id="BNJQ01000043">
    <property type="protein sequence ID" value="GHP12550.1"/>
    <property type="molecule type" value="Genomic_DNA"/>
</dbReference>
<dbReference type="OrthoDB" id="691673at2759"/>
<keyword evidence="1" id="KW-0663">Pyridoxal phosphate</keyword>
<dbReference type="PANTHER" id="PTHR43795">
    <property type="entry name" value="BIFUNCTIONAL ASPARTATE AMINOTRANSFERASE AND GLUTAMATE/ASPARTATE-PREPHENATE AMINOTRANSFERASE-RELATED"/>
    <property type="match status" value="1"/>
</dbReference>
<reference evidence="3" key="1">
    <citation type="submission" date="2020-10" db="EMBL/GenBank/DDBJ databases">
        <title>Unveiling of a novel bifunctional photoreceptor, Dualchrome1, isolated from a cosmopolitan green alga.</title>
        <authorList>
            <person name="Suzuki S."/>
            <person name="Kawachi M."/>
        </authorList>
    </citation>
    <scope>NUCLEOTIDE SEQUENCE</scope>
    <source>
        <strain evidence="3">NIES 2893</strain>
    </source>
</reference>
<dbReference type="InterPro" id="IPR015421">
    <property type="entry name" value="PyrdxlP-dep_Trfase_major"/>
</dbReference>
<keyword evidence="3" id="KW-0032">Aminotransferase</keyword>
<dbReference type="SUPFAM" id="SSF53383">
    <property type="entry name" value="PLP-dependent transferases"/>
    <property type="match status" value="1"/>
</dbReference>
<protein>
    <submittedName>
        <fullName evidence="3">Aminotransferase class I and II</fullName>
    </submittedName>
</protein>
<dbReference type="InterPro" id="IPR004839">
    <property type="entry name" value="Aminotransferase_I/II_large"/>
</dbReference>
<name>A0A830I3H9_9CHLO</name>
<dbReference type="GO" id="GO:0008483">
    <property type="term" value="F:transaminase activity"/>
    <property type="evidence" value="ECO:0007669"/>
    <property type="project" value="UniProtKB-KW"/>
</dbReference>
<proteinExistence type="predicted"/>
<organism evidence="3 4">
    <name type="scientific">Pycnococcus provasolii</name>
    <dbReference type="NCBI Taxonomy" id="41880"/>
    <lineage>
        <taxon>Eukaryota</taxon>
        <taxon>Viridiplantae</taxon>
        <taxon>Chlorophyta</taxon>
        <taxon>Pseudoscourfieldiophyceae</taxon>
        <taxon>Pseudoscourfieldiales</taxon>
        <taxon>Pycnococcaceae</taxon>
        <taxon>Pycnococcus</taxon>
    </lineage>
</organism>
<dbReference type="GO" id="GO:0030170">
    <property type="term" value="F:pyridoxal phosphate binding"/>
    <property type="evidence" value="ECO:0007669"/>
    <property type="project" value="InterPro"/>
</dbReference>
<evidence type="ECO:0000259" key="2">
    <source>
        <dbReference type="Pfam" id="PF00155"/>
    </source>
</evidence>
<dbReference type="AlphaFoldDB" id="A0A830I3H9"/>
<dbReference type="PANTHER" id="PTHR43795:SF39">
    <property type="entry name" value="AMINOTRANSFERASE CLASS I_CLASSII DOMAIN-CONTAINING PROTEIN"/>
    <property type="match status" value="1"/>
</dbReference>
<dbReference type="InterPro" id="IPR015422">
    <property type="entry name" value="PyrdxlP-dep_Trfase_small"/>
</dbReference>
<dbReference type="PRINTS" id="PR00753">
    <property type="entry name" value="ACCSYNTHASE"/>
</dbReference>
<sequence length="507" mass="54851">MEPGRGREGQVEPRLSPEDAAEARKILHAPEVSTDDTLVHDLCVGPCLNTMKCGEEVLARLANDRGLSATQPALTYLEQFLEALPCLFHPVENPSGFIPLVVAQNDLMGSVVIKELVSRHAMIPDDVVSSISGYDDFLGSSRLRTSLAAYLKSTFMRDVSEEDVTADHIAIAAGAGAIIENLAFLLADAGDSAILPAPYYPAFDNDLQVRAKVTPVPAPELKNFPDADGVSPAPVPTPASLAAAAADAVQKGTKPRMVIFTNPSNPLGDVVPAQNVQECMVWALRNKLHFVSDEVYANSVFDAENAPPFVSAAALKDAAGREAGMEPTEVDEYVHVVFGMSKDLCVSGLRVGCLYTKSQHVISALRNVSYFCGVPNPTQHALAALLDDTAWMKNFMETNFKKLKESRDAASAALAVAGIQHTRATAGLFLYADFTRVLKKHSRADEPTFEHERALFEALFKEARVLVTPGRDCHHPTPGWFRVCFAAVGVKSLEEAGRRLKRFIDAI</sequence>
<evidence type="ECO:0000313" key="4">
    <source>
        <dbReference type="Proteomes" id="UP000660262"/>
    </source>
</evidence>
<dbReference type="CDD" id="cd00609">
    <property type="entry name" value="AAT_like"/>
    <property type="match status" value="1"/>
</dbReference>
<dbReference type="GO" id="GO:0006520">
    <property type="term" value="P:amino acid metabolic process"/>
    <property type="evidence" value="ECO:0007669"/>
    <property type="project" value="TreeGrafter"/>
</dbReference>
<dbReference type="InterPro" id="IPR015424">
    <property type="entry name" value="PyrdxlP-dep_Trfase"/>
</dbReference>
<comment type="caution">
    <text evidence="3">The sequence shown here is derived from an EMBL/GenBank/DDBJ whole genome shotgun (WGS) entry which is preliminary data.</text>
</comment>